<keyword evidence="2 4" id="KW-0863">Zinc-finger</keyword>
<dbReference type="InterPro" id="IPR027370">
    <property type="entry name" value="Znf-RING_euk"/>
</dbReference>
<keyword evidence="1" id="KW-0479">Metal-binding</keyword>
<reference evidence="8" key="1">
    <citation type="submission" date="2016-11" db="UniProtKB">
        <authorList>
            <consortium name="WormBaseParasite"/>
        </authorList>
    </citation>
    <scope>IDENTIFICATION</scope>
</reference>
<evidence type="ECO:0000313" key="8">
    <source>
        <dbReference type="WBParaSite" id="Csp11.Scaffold629.g10457.t2"/>
    </source>
</evidence>
<organism evidence="7 8">
    <name type="scientific">Caenorhabditis tropicalis</name>
    <dbReference type="NCBI Taxonomy" id="1561998"/>
    <lineage>
        <taxon>Eukaryota</taxon>
        <taxon>Metazoa</taxon>
        <taxon>Ecdysozoa</taxon>
        <taxon>Nematoda</taxon>
        <taxon>Chromadorea</taxon>
        <taxon>Rhabditida</taxon>
        <taxon>Rhabditina</taxon>
        <taxon>Rhabditomorpha</taxon>
        <taxon>Rhabditoidea</taxon>
        <taxon>Rhabditidae</taxon>
        <taxon>Peloderinae</taxon>
        <taxon>Caenorhabditis</taxon>
    </lineage>
</organism>
<dbReference type="SUPFAM" id="SSF57903">
    <property type="entry name" value="FYVE/PHD zinc finger"/>
    <property type="match status" value="1"/>
</dbReference>
<accession>A0A1I7TPE2</accession>
<dbReference type="InterPro" id="IPR001841">
    <property type="entry name" value="Znf_RING"/>
</dbReference>
<evidence type="ECO:0000256" key="3">
    <source>
        <dbReference type="ARBA" id="ARBA00022833"/>
    </source>
</evidence>
<evidence type="ECO:0000256" key="5">
    <source>
        <dbReference type="SAM" id="MobiDB-lite"/>
    </source>
</evidence>
<keyword evidence="7" id="KW-1185">Reference proteome</keyword>
<evidence type="ECO:0000313" key="7">
    <source>
        <dbReference type="Proteomes" id="UP000095282"/>
    </source>
</evidence>
<evidence type="ECO:0000259" key="6">
    <source>
        <dbReference type="PROSITE" id="PS50089"/>
    </source>
</evidence>
<dbReference type="PROSITE" id="PS00518">
    <property type="entry name" value="ZF_RING_1"/>
    <property type="match status" value="1"/>
</dbReference>
<dbReference type="AlphaFoldDB" id="A0A1I7TPE2"/>
<dbReference type="Proteomes" id="UP000095282">
    <property type="component" value="Unplaced"/>
</dbReference>
<dbReference type="InterPro" id="IPR011011">
    <property type="entry name" value="Znf_FYVE_PHD"/>
</dbReference>
<dbReference type="Pfam" id="PF13445">
    <property type="entry name" value="zf-RING_UBOX"/>
    <property type="match status" value="1"/>
</dbReference>
<dbReference type="Gene3D" id="3.30.40.10">
    <property type="entry name" value="Zinc/RING finger domain, C3HC4 (zinc finger)"/>
    <property type="match status" value="1"/>
</dbReference>
<dbReference type="PROSITE" id="PS50089">
    <property type="entry name" value="ZF_RING_2"/>
    <property type="match status" value="1"/>
</dbReference>
<dbReference type="GO" id="GO:0008270">
    <property type="term" value="F:zinc ion binding"/>
    <property type="evidence" value="ECO:0007669"/>
    <property type="project" value="UniProtKB-KW"/>
</dbReference>
<dbReference type="WBParaSite" id="Csp11.Scaffold629.g10457.t2">
    <property type="protein sequence ID" value="Csp11.Scaffold629.g10457.t2"/>
    <property type="gene ID" value="Csp11.Scaffold629.g10457"/>
</dbReference>
<evidence type="ECO:0000256" key="2">
    <source>
        <dbReference type="ARBA" id="ARBA00022771"/>
    </source>
</evidence>
<keyword evidence="3" id="KW-0862">Zinc</keyword>
<proteinExistence type="predicted"/>
<evidence type="ECO:0000256" key="4">
    <source>
        <dbReference type="PROSITE-ProRule" id="PRU00175"/>
    </source>
</evidence>
<evidence type="ECO:0000256" key="1">
    <source>
        <dbReference type="ARBA" id="ARBA00022723"/>
    </source>
</evidence>
<protein>
    <submittedName>
        <fullName evidence="8">RING-type domain-containing protein</fullName>
    </submittedName>
</protein>
<feature type="region of interest" description="Disordered" evidence="5">
    <location>
        <begin position="87"/>
        <end position="107"/>
    </location>
</feature>
<dbReference type="InterPro" id="IPR013083">
    <property type="entry name" value="Znf_RING/FYVE/PHD"/>
</dbReference>
<sequence length="107" mass="12501">MMVKSQEFHENEASILKEADFQLSGCKACSFDFSKARRRPRILKCGHTVCENCLFTKAKTNEHLVREHNHRIYDCIECNAKIQLPCERKNDEGKPPKNKSILPYIYK</sequence>
<dbReference type="InterPro" id="IPR017907">
    <property type="entry name" value="Znf_RING_CS"/>
</dbReference>
<feature type="domain" description="RING-type" evidence="6">
    <location>
        <begin position="26"/>
        <end position="79"/>
    </location>
</feature>
<name>A0A1I7TPE2_9PELO</name>